<feature type="domain" description="DUF397" evidence="1">
    <location>
        <begin position="8"/>
        <end position="60"/>
    </location>
</feature>
<accession>A0A6B3QID9</accession>
<comment type="caution">
    <text evidence="2">The sequence shown here is derived from an EMBL/GenBank/DDBJ whole genome shotgun (WGS) entry which is preliminary data.</text>
</comment>
<organism evidence="2">
    <name type="scientific">Streptomyces tendae</name>
    <dbReference type="NCBI Taxonomy" id="1932"/>
    <lineage>
        <taxon>Bacteria</taxon>
        <taxon>Bacillati</taxon>
        <taxon>Actinomycetota</taxon>
        <taxon>Actinomycetes</taxon>
        <taxon>Kitasatosporales</taxon>
        <taxon>Streptomycetaceae</taxon>
        <taxon>Streptomyces</taxon>
    </lineage>
</organism>
<protein>
    <submittedName>
        <fullName evidence="2">DUF397 domain-containing protein</fullName>
    </submittedName>
</protein>
<dbReference type="AlphaFoldDB" id="A0A6B3QID9"/>
<evidence type="ECO:0000313" key="2">
    <source>
        <dbReference type="EMBL" id="NEV86627.1"/>
    </source>
</evidence>
<gene>
    <name evidence="2" type="ORF">GUR47_08085</name>
</gene>
<dbReference type="EMBL" id="JAAIFS010000002">
    <property type="protein sequence ID" value="NEV86627.1"/>
    <property type="molecule type" value="Genomic_DNA"/>
</dbReference>
<reference evidence="2" key="1">
    <citation type="journal article" date="2020" name="Microorganisms">
        <title>Isolation, Genomic and Metabolomic Characterization of Streptomyces tendae VITAKN with Quorum Sensing Inhibitory Activity from Southern India.</title>
        <authorList>
            <person name="Ishaque N.M."/>
            <person name="Burgsdorf I."/>
            <person name="Limlingan Malit J.J."/>
            <person name="Saha S."/>
            <person name="Teta R."/>
            <person name="Ewe D."/>
            <person name="Kannabiran K."/>
            <person name="Hrouzek P."/>
            <person name="Steindler L."/>
            <person name="Costantino V."/>
            <person name="Saurav K."/>
        </authorList>
    </citation>
    <scope>NUCLEOTIDE SEQUENCE</scope>
    <source>
        <strain evidence="2">VITAKN</strain>
    </source>
</reference>
<dbReference type="Pfam" id="PF04149">
    <property type="entry name" value="DUF397"/>
    <property type="match status" value="1"/>
</dbReference>
<sequence length="67" mass="7182">MAAGPEPRWFKSSYSGGSGTECVECAYGPDGALIRDSKRADGPTLDVRLSSWRLFIDAVRHGAQPPS</sequence>
<name>A0A6B3QID9_STRTE</name>
<evidence type="ECO:0000259" key="1">
    <source>
        <dbReference type="Pfam" id="PF04149"/>
    </source>
</evidence>
<dbReference type="InterPro" id="IPR007278">
    <property type="entry name" value="DUF397"/>
</dbReference>
<proteinExistence type="predicted"/>